<dbReference type="Pfam" id="PF02733">
    <property type="entry name" value="Dak1"/>
    <property type="match status" value="1"/>
</dbReference>
<dbReference type="GO" id="GO:0004371">
    <property type="term" value="F:glycerone kinase activity"/>
    <property type="evidence" value="ECO:0007669"/>
    <property type="project" value="InterPro"/>
</dbReference>
<proteinExistence type="predicted"/>
<dbReference type="GO" id="GO:0019563">
    <property type="term" value="P:glycerol catabolic process"/>
    <property type="evidence" value="ECO:0007669"/>
    <property type="project" value="TreeGrafter"/>
</dbReference>
<dbReference type="Proteomes" id="UP000268093">
    <property type="component" value="Unassembled WGS sequence"/>
</dbReference>
<evidence type="ECO:0000313" key="3">
    <source>
        <dbReference type="Proteomes" id="UP000268093"/>
    </source>
</evidence>
<reference evidence="2 3" key="1">
    <citation type="journal article" date="2018" name="New Phytol.">
        <title>Phylogenomics of Endogonaceae and evolution of mycorrhizas within Mucoromycota.</title>
        <authorList>
            <person name="Chang Y."/>
            <person name="Desiro A."/>
            <person name="Na H."/>
            <person name="Sandor L."/>
            <person name="Lipzen A."/>
            <person name="Clum A."/>
            <person name="Barry K."/>
            <person name="Grigoriev I.V."/>
            <person name="Martin F.M."/>
            <person name="Stajich J.E."/>
            <person name="Smith M.E."/>
            <person name="Bonito G."/>
            <person name="Spatafora J.W."/>
        </authorList>
    </citation>
    <scope>NUCLEOTIDE SEQUENCE [LARGE SCALE GENOMIC DNA]</scope>
    <source>
        <strain evidence="2 3">GMNB39</strain>
    </source>
</reference>
<dbReference type="InterPro" id="IPR004006">
    <property type="entry name" value="DhaK_dom"/>
</dbReference>
<gene>
    <name evidence="2" type="ORF">BC936DRAFT_144473</name>
</gene>
<sequence length="147" mass="15809">MISGVHIAECVEPLKSLCYVDPTKSLTLMVVRPLYLQQASYSTGHEPAHVAFVGPSILTAAVTAHVFVSPSASLILAALRPACPPHGTLDHQELYGRYPCTLAWPRVRDAAKYFASNTATIDIYLNHCHIPGSSSFASLADAEHGHT</sequence>
<dbReference type="PANTHER" id="PTHR28629:SF4">
    <property type="entry name" value="TRIOKINASE_FMN CYCLASE"/>
    <property type="match status" value="1"/>
</dbReference>
<dbReference type="SUPFAM" id="SSF82549">
    <property type="entry name" value="DAK1/DegV-like"/>
    <property type="match status" value="1"/>
</dbReference>
<evidence type="ECO:0000259" key="1">
    <source>
        <dbReference type="PROSITE" id="PS51481"/>
    </source>
</evidence>
<dbReference type="PROSITE" id="PS51481">
    <property type="entry name" value="DHAK"/>
    <property type="match status" value="1"/>
</dbReference>
<keyword evidence="3" id="KW-1185">Reference proteome</keyword>
<organism evidence="2 3">
    <name type="scientific">Jimgerdemannia flammicorona</name>
    <dbReference type="NCBI Taxonomy" id="994334"/>
    <lineage>
        <taxon>Eukaryota</taxon>
        <taxon>Fungi</taxon>
        <taxon>Fungi incertae sedis</taxon>
        <taxon>Mucoromycota</taxon>
        <taxon>Mucoromycotina</taxon>
        <taxon>Endogonomycetes</taxon>
        <taxon>Endogonales</taxon>
        <taxon>Endogonaceae</taxon>
        <taxon>Jimgerdemannia</taxon>
    </lineage>
</organism>
<dbReference type="GO" id="GO:0005829">
    <property type="term" value="C:cytosol"/>
    <property type="evidence" value="ECO:0007669"/>
    <property type="project" value="TreeGrafter"/>
</dbReference>
<dbReference type="InterPro" id="IPR050861">
    <property type="entry name" value="Dihydroxyacetone_Kinase"/>
</dbReference>
<dbReference type="AlphaFoldDB" id="A0A432ZXT3"/>
<accession>A0A432ZXT3</accession>
<dbReference type="EMBL" id="RBNI01032881">
    <property type="protein sequence ID" value="RUO95321.1"/>
    <property type="molecule type" value="Genomic_DNA"/>
</dbReference>
<dbReference type="Gene3D" id="3.40.50.10440">
    <property type="entry name" value="Dihydroxyacetone kinase, domain 1"/>
    <property type="match status" value="1"/>
</dbReference>
<comment type="caution">
    <text evidence="2">The sequence shown here is derived from an EMBL/GenBank/DDBJ whole genome shotgun (WGS) entry which is preliminary data.</text>
</comment>
<protein>
    <recommendedName>
        <fullName evidence="1">DhaK domain-containing protein</fullName>
    </recommendedName>
</protein>
<dbReference type="PANTHER" id="PTHR28629">
    <property type="entry name" value="TRIOKINASE/FMN CYCLASE"/>
    <property type="match status" value="1"/>
</dbReference>
<name>A0A432ZXT3_9FUNG</name>
<evidence type="ECO:0000313" key="2">
    <source>
        <dbReference type="EMBL" id="RUO95321.1"/>
    </source>
</evidence>
<dbReference type="OrthoDB" id="1724672at2759"/>
<feature type="domain" description="DhaK" evidence="1">
    <location>
        <begin position="1"/>
        <end position="147"/>
    </location>
</feature>